<evidence type="ECO:0000256" key="6">
    <source>
        <dbReference type="ARBA" id="ARBA00023242"/>
    </source>
</evidence>
<keyword evidence="4 8" id="KW-0371">Homeobox</keyword>
<dbReference type="SMART" id="SM00389">
    <property type="entry name" value="HOX"/>
    <property type="match status" value="1"/>
</dbReference>
<accession>A0A0P8XLX4</accession>
<reference evidence="11 12" key="1">
    <citation type="journal article" date="2007" name="Nature">
        <title>Evolution of genes and genomes on the Drosophila phylogeny.</title>
        <authorList>
            <consortium name="Drosophila 12 Genomes Consortium"/>
            <person name="Clark A.G."/>
            <person name="Eisen M.B."/>
            <person name="Smith D.R."/>
            <person name="Bergman C.M."/>
            <person name="Oliver B."/>
            <person name="Markow T.A."/>
            <person name="Kaufman T.C."/>
            <person name="Kellis M."/>
            <person name="Gelbart W."/>
            <person name="Iyer V.N."/>
            <person name="Pollard D.A."/>
            <person name="Sackton T.B."/>
            <person name="Larracuente A.M."/>
            <person name="Singh N.D."/>
            <person name="Abad J.P."/>
            <person name="Abt D.N."/>
            <person name="Adryan B."/>
            <person name="Aguade M."/>
            <person name="Akashi H."/>
            <person name="Anderson W.W."/>
            <person name="Aquadro C.F."/>
            <person name="Ardell D.H."/>
            <person name="Arguello R."/>
            <person name="Artieri C.G."/>
            <person name="Barbash D.A."/>
            <person name="Barker D."/>
            <person name="Barsanti P."/>
            <person name="Batterham P."/>
            <person name="Batzoglou S."/>
            <person name="Begun D."/>
            <person name="Bhutkar A."/>
            <person name="Blanco E."/>
            <person name="Bosak S.A."/>
            <person name="Bradley R.K."/>
            <person name="Brand A.D."/>
            <person name="Brent M.R."/>
            <person name="Brooks A.N."/>
            <person name="Brown R.H."/>
            <person name="Butlin R.K."/>
            <person name="Caggese C."/>
            <person name="Calvi B.R."/>
            <person name="Bernardo de Carvalho A."/>
            <person name="Caspi A."/>
            <person name="Castrezana S."/>
            <person name="Celniker S.E."/>
            <person name="Chang J.L."/>
            <person name="Chapple C."/>
            <person name="Chatterji S."/>
            <person name="Chinwalla A."/>
            <person name="Civetta A."/>
            <person name="Clifton S.W."/>
            <person name="Comeron J.M."/>
            <person name="Costello J.C."/>
            <person name="Coyne J.A."/>
            <person name="Daub J."/>
            <person name="David R.G."/>
            <person name="Delcher A.L."/>
            <person name="Delehaunty K."/>
            <person name="Do C.B."/>
            <person name="Ebling H."/>
            <person name="Edwards K."/>
            <person name="Eickbush T."/>
            <person name="Evans J.D."/>
            <person name="Filipski A."/>
            <person name="Findeiss S."/>
            <person name="Freyhult E."/>
            <person name="Fulton L."/>
            <person name="Fulton R."/>
            <person name="Garcia A.C."/>
            <person name="Gardiner A."/>
            <person name="Garfield D.A."/>
            <person name="Garvin B.E."/>
            <person name="Gibson G."/>
            <person name="Gilbert D."/>
            <person name="Gnerre S."/>
            <person name="Godfrey J."/>
            <person name="Good R."/>
            <person name="Gotea V."/>
            <person name="Gravely B."/>
            <person name="Greenberg A.J."/>
            <person name="Griffiths-Jones S."/>
            <person name="Gross S."/>
            <person name="Guigo R."/>
            <person name="Gustafson E.A."/>
            <person name="Haerty W."/>
            <person name="Hahn M.W."/>
            <person name="Halligan D.L."/>
            <person name="Halpern A.L."/>
            <person name="Halter G.M."/>
            <person name="Han M.V."/>
            <person name="Heger A."/>
            <person name="Hillier L."/>
            <person name="Hinrichs A.S."/>
            <person name="Holmes I."/>
            <person name="Hoskins R.A."/>
            <person name="Hubisz M.J."/>
            <person name="Hultmark D."/>
            <person name="Huntley M.A."/>
            <person name="Jaffe D.B."/>
            <person name="Jagadeeshan S."/>
            <person name="Jeck W.R."/>
            <person name="Johnson J."/>
            <person name="Jones C.D."/>
            <person name="Jordan W.C."/>
            <person name="Karpen G.H."/>
            <person name="Kataoka E."/>
            <person name="Keightley P.D."/>
            <person name="Kheradpour P."/>
            <person name="Kirkness E.F."/>
            <person name="Koerich L.B."/>
            <person name="Kristiansen K."/>
            <person name="Kudrna D."/>
            <person name="Kulathinal R.J."/>
            <person name="Kumar S."/>
            <person name="Kwok R."/>
            <person name="Lander E."/>
            <person name="Langley C.H."/>
            <person name="Lapoint R."/>
            <person name="Lazzaro B.P."/>
            <person name="Lee S.J."/>
            <person name="Levesque L."/>
            <person name="Li R."/>
            <person name="Lin C.F."/>
            <person name="Lin M.F."/>
            <person name="Lindblad-Toh K."/>
            <person name="Llopart A."/>
            <person name="Long M."/>
            <person name="Low L."/>
            <person name="Lozovsky E."/>
            <person name="Lu J."/>
            <person name="Luo M."/>
            <person name="Machado C.A."/>
            <person name="Makalowski W."/>
            <person name="Marzo M."/>
            <person name="Matsuda M."/>
            <person name="Matzkin L."/>
            <person name="McAllister B."/>
            <person name="McBride C.S."/>
            <person name="McKernan B."/>
            <person name="McKernan K."/>
            <person name="Mendez-Lago M."/>
            <person name="Minx P."/>
            <person name="Mollenhauer M.U."/>
            <person name="Montooth K."/>
            <person name="Mount S.M."/>
            <person name="Mu X."/>
            <person name="Myers E."/>
            <person name="Negre B."/>
            <person name="Newfeld S."/>
            <person name="Nielsen R."/>
            <person name="Noor M.A."/>
            <person name="O'Grady P."/>
            <person name="Pachter L."/>
            <person name="Papaceit M."/>
            <person name="Parisi M.J."/>
            <person name="Parisi M."/>
            <person name="Parts L."/>
            <person name="Pedersen J.S."/>
            <person name="Pesole G."/>
            <person name="Phillippy A.M."/>
            <person name="Ponting C.P."/>
            <person name="Pop M."/>
            <person name="Porcelli D."/>
            <person name="Powell J.R."/>
            <person name="Prohaska S."/>
            <person name="Pruitt K."/>
            <person name="Puig M."/>
            <person name="Quesneville H."/>
            <person name="Ram K.R."/>
            <person name="Rand D."/>
            <person name="Rasmussen M.D."/>
            <person name="Reed L.K."/>
            <person name="Reenan R."/>
            <person name="Reily A."/>
            <person name="Remington K.A."/>
            <person name="Rieger T.T."/>
            <person name="Ritchie M.G."/>
            <person name="Robin C."/>
            <person name="Rogers Y.H."/>
            <person name="Rohde C."/>
            <person name="Rozas J."/>
            <person name="Rubenfield M.J."/>
            <person name="Ruiz A."/>
            <person name="Russo S."/>
            <person name="Salzberg S.L."/>
            <person name="Sanchez-Gracia A."/>
            <person name="Saranga D.J."/>
            <person name="Sato H."/>
            <person name="Schaeffer S.W."/>
            <person name="Schatz M.C."/>
            <person name="Schlenke T."/>
            <person name="Schwartz R."/>
            <person name="Segarra C."/>
            <person name="Singh R.S."/>
            <person name="Sirot L."/>
            <person name="Sirota M."/>
            <person name="Sisneros N.B."/>
            <person name="Smith C.D."/>
            <person name="Smith T.F."/>
            <person name="Spieth J."/>
            <person name="Stage D.E."/>
            <person name="Stark A."/>
            <person name="Stephan W."/>
            <person name="Strausberg R.L."/>
            <person name="Strempel S."/>
            <person name="Sturgill D."/>
            <person name="Sutton G."/>
            <person name="Sutton G.G."/>
            <person name="Tao W."/>
            <person name="Teichmann S."/>
            <person name="Tobari Y.N."/>
            <person name="Tomimura Y."/>
            <person name="Tsolas J.M."/>
            <person name="Valente V.L."/>
            <person name="Venter E."/>
            <person name="Venter J.C."/>
            <person name="Vicario S."/>
            <person name="Vieira F.G."/>
            <person name="Vilella A.J."/>
            <person name="Villasante A."/>
            <person name="Walenz B."/>
            <person name="Wang J."/>
            <person name="Wasserman M."/>
            <person name="Watts T."/>
            <person name="Wilson D."/>
            <person name="Wilson R.K."/>
            <person name="Wing R.A."/>
            <person name="Wolfner M.F."/>
            <person name="Wong A."/>
            <person name="Wong G.K."/>
            <person name="Wu C.I."/>
            <person name="Wu G."/>
            <person name="Yamamoto D."/>
            <person name="Yang H.P."/>
            <person name="Yang S.P."/>
            <person name="Yorke J.A."/>
            <person name="Yoshida K."/>
            <person name="Zdobnov E."/>
            <person name="Zhang P."/>
            <person name="Zhang Y."/>
            <person name="Zimin A.V."/>
            <person name="Baldwin J."/>
            <person name="Abdouelleil A."/>
            <person name="Abdulkadir J."/>
            <person name="Abebe A."/>
            <person name="Abera B."/>
            <person name="Abreu J."/>
            <person name="Acer S.C."/>
            <person name="Aftuck L."/>
            <person name="Alexander A."/>
            <person name="An P."/>
            <person name="Anderson E."/>
            <person name="Anderson S."/>
            <person name="Arachi H."/>
            <person name="Azer M."/>
            <person name="Bachantsang P."/>
            <person name="Barry A."/>
            <person name="Bayul T."/>
            <person name="Berlin A."/>
            <person name="Bessette D."/>
            <person name="Bloom T."/>
            <person name="Blye J."/>
            <person name="Boguslavskiy L."/>
            <person name="Bonnet C."/>
            <person name="Boukhgalter B."/>
            <person name="Bourzgui I."/>
            <person name="Brown A."/>
            <person name="Cahill P."/>
            <person name="Channer S."/>
            <person name="Cheshatsang Y."/>
            <person name="Chuda L."/>
            <person name="Citroen M."/>
            <person name="Collymore A."/>
            <person name="Cooke P."/>
            <person name="Costello M."/>
            <person name="D'Aco K."/>
            <person name="Daza R."/>
            <person name="De Haan G."/>
            <person name="DeGray S."/>
            <person name="DeMaso C."/>
            <person name="Dhargay N."/>
            <person name="Dooley K."/>
            <person name="Dooley E."/>
            <person name="Doricent M."/>
            <person name="Dorje P."/>
            <person name="Dorjee K."/>
            <person name="Dupes A."/>
            <person name="Elong R."/>
            <person name="Falk J."/>
            <person name="Farina A."/>
            <person name="Faro S."/>
            <person name="Ferguson D."/>
            <person name="Fisher S."/>
            <person name="Foley C.D."/>
            <person name="Franke A."/>
            <person name="Friedrich D."/>
            <person name="Gadbois L."/>
            <person name="Gearin G."/>
            <person name="Gearin C.R."/>
            <person name="Giannoukos G."/>
            <person name="Goode T."/>
            <person name="Graham J."/>
            <person name="Grandbois E."/>
            <person name="Grewal S."/>
            <person name="Gyaltsen K."/>
            <person name="Hafez N."/>
            <person name="Hagos B."/>
            <person name="Hall J."/>
            <person name="Henson C."/>
            <person name="Hollinger A."/>
            <person name="Honan T."/>
            <person name="Huard M.D."/>
            <person name="Hughes L."/>
            <person name="Hurhula B."/>
            <person name="Husby M.E."/>
            <person name="Kamat A."/>
            <person name="Kanga B."/>
            <person name="Kashin S."/>
            <person name="Khazanovich D."/>
            <person name="Kisner P."/>
            <person name="Lance K."/>
            <person name="Lara M."/>
            <person name="Lee W."/>
            <person name="Lennon N."/>
            <person name="Letendre F."/>
            <person name="LeVine R."/>
            <person name="Lipovsky A."/>
            <person name="Liu X."/>
            <person name="Liu J."/>
            <person name="Liu S."/>
            <person name="Lokyitsang T."/>
            <person name="Lokyitsang Y."/>
            <person name="Lubonja R."/>
            <person name="Lui A."/>
            <person name="MacDonald P."/>
            <person name="Magnisalis V."/>
            <person name="Maru K."/>
            <person name="Matthews C."/>
            <person name="McCusker W."/>
            <person name="McDonough S."/>
            <person name="Mehta T."/>
            <person name="Meldrim J."/>
            <person name="Meneus L."/>
            <person name="Mihai O."/>
            <person name="Mihalev A."/>
            <person name="Mihova T."/>
            <person name="Mittelman R."/>
            <person name="Mlenga V."/>
            <person name="Montmayeur A."/>
            <person name="Mulrain L."/>
            <person name="Navidi A."/>
            <person name="Naylor J."/>
            <person name="Negash T."/>
            <person name="Nguyen T."/>
            <person name="Nguyen N."/>
            <person name="Nicol R."/>
            <person name="Norbu C."/>
            <person name="Norbu N."/>
            <person name="Novod N."/>
            <person name="O'Neill B."/>
            <person name="Osman S."/>
            <person name="Markiewicz E."/>
            <person name="Oyono O.L."/>
            <person name="Patti C."/>
            <person name="Phunkhang P."/>
            <person name="Pierre F."/>
            <person name="Priest M."/>
            <person name="Raghuraman S."/>
            <person name="Rege F."/>
            <person name="Reyes R."/>
            <person name="Rise C."/>
            <person name="Rogov P."/>
            <person name="Ross K."/>
            <person name="Ryan E."/>
            <person name="Settipalli S."/>
            <person name="Shea T."/>
            <person name="Sherpa N."/>
            <person name="Shi L."/>
            <person name="Shih D."/>
            <person name="Sparrow T."/>
            <person name="Spaulding J."/>
            <person name="Stalker J."/>
            <person name="Stange-Thomann N."/>
            <person name="Stavropoulos S."/>
            <person name="Stone C."/>
            <person name="Strader C."/>
            <person name="Tesfaye S."/>
            <person name="Thomson T."/>
            <person name="Thoulutsang Y."/>
            <person name="Thoulutsang D."/>
            <person name="Topham K."/>
            <person name="Topping I."/>
            <person name="Tsamla T."/>
            <person name="Vassiliev H."/>
            <person name="Vo A."/>
            <person name="Wangchuk T."/>
            <person name="Wangdi T."/>
            <person name="Weiand M."/>
            <person name="Wilkinson J."/>
            <person name="Wilson A."/>
            <person name="Yadav S."/>
            <person name="Young G."/>
            <person name="Yu Q."/>
            <person name="Zembek L."/>
            <person name="Zhong D."/>
            <person name="Zimmer A."/>
            <person name="Zwirko Z."/>
            <person name="Jaffe D.B."/>
            <person name="Alvarez P."/>
            <person name="Brockman W."/>
            <person name="Butler J."/>
            <person name="Chin C."/>
            <person name="Gnerre S."/>
            <person name="Grabherr M."/>
            <person name="Kleber M."/>
            <person name="Mauceli E."/>
            <person name="MacCallum I."/>
        </authorList>
    </citation>
    <scope>NUCLEOTIDE SEQUENCE [LARGE SCALE GENOMIC DNA]</scope>
    <source>
        <strain evidence="12">Tucson 14024-0371.13</strain>
    </source>
</reference>
<dbReference type="GO" id="GO:0000987">
    <property type="term" value="F:cis-regulatory region sequence-specific DNA binding"/>
    <property type="evidence" value="ECO:0007669"/>
    <property type="project" value="UniProtKB-ARBA"/>
</dbReference>
<dbReference type="CDD" id="cd00086">
    <property type="entry name" value="homeodomain"/>
    <property type="match status" value="1"/>
</dbReference>
<dbReference type="GO" id="GO:0048646">
    <property type="term" value="P:anatomical structure formation involved in morphogenesis"/>
    <property type="evidence" value="ECO:0007669"/>
    <property type="project" value="UniProtKB-ARBA"/>
</dbReference>
<evidence type="ECO:0000256" key="7">
    <source>
        <dbReference type="ARBA" id="ARBA00038021"/>
    </source>
</evidence>
<dbReference type="GO" id="GO:0009887">
    <property type="term" value="P:animal organ morphogenesis"/>
    <property type="evidence" value="ECO:0007669"/>
    <property type="project" value="UniProtKB-ARBA"/>
</dbReference>
<feature type="region of interest" description="Disordered" evidence="9">
    <location>
        <begin position="377"/>
        <end position="409"/>
    </location>
</feature>
<dbReference type="OrthoDB" id="10056939at2759"/>
<keyword evidence="6 8" id="KW-0539">Nucleus</keyword>
<feature type="compositionally biased region" description="Polar residues" evidence="9">
    <location>
        <begin position="393"/>
        <end position="406"/>
    </location>
</feature>
<dbReference type="InterPro" id="IPR050224">
    <property type="entry name" value="TALE_homeobox"/>
</dbReference>
<sequence>MISPEQEEVNLVLDRQVRQNIQDMMHEAHVQASLLESEGRERFNSDSSVDQDSLHADDSMAVMETLSGDGIVEEDLSAERAHGVDSNEVQNYHDMMVDNDHHIDINGSLRKRRGNLPKHSVKILKRWLYEHRYNAYPSDAEKFTLSQEANLTVLQVCNWFINARRRILPEMIRREGNDPLHFTISRRGKKVSPNSSGSGSMGMNVGGTPNPITGSPASEVIVGATEEVDGAGEIHEGIANVLTNFDQYVQGPNGQIVKMEPEYDDSVIYRSEGEESGQGYESCEHHSEEEVRFETSDDWQSVMKTVFSTEEVATTAGENVSTAAKKRSANNTSFWNANQQAAVKRSGNQQVLLSNNELTQAVGAEATVLTVPNQMEGGENLQPDDVFHITDADNGQTQPSPQPQNISRDERDKYKCLYYLVETAMAVRQNDVVQEDEFVYMGN</sequence>
<dbReference type="GO" id="GO:0006355">
    <property type="term" value="P:regulation of DNA-templated transcription"/>
    <property type="evidence" value="ECO:0007669"/>
    <property type="project" value="InterPro"/>
</dbReference>
<dbReference type="Gene3D" id="1.10.10.60">
    <property type="entry name" value="Homeodomain-like"/>
    <property type="match status" value="1"/>
</dbReference>
<dbReference type="GO" id="GO:0001654">
    <property type="term" value="P:eye development"/>
    <property type="evidence" value="ECO:0007669"/>
    <property type="project" value="UniProtKB-ARBA"/>
</dbReference>
<dbReference type="PANTHER" id="PTHR11850">
    <property type="entry name" value="HOMEOBOX PROTEIN TRANSCRIPTION FACTORS"/>
    <property type="match status" value="1"/>
</dbReference>
<dbReference type="InterPro" id="IPR001356">
    <property type="entry name" value="HD"/>
</dbReference>
<keyword evidence="2" id="KW-0805">Transcription regulation</keyword>
<organism evidence="11 12">
    <name type="scientific">Drosophila ananassae</name>
    <name type="common">Fruit fly</name>
    <dbReference type="NCBI Taxonomy" id="7217"/>
    <lineage>
        <taxon>Eukaryota</taxon>
        <taxon>Metazoa</taxon>
        <taxon>Ecdysozoa</taxon>
        <taxon>Arthropoda</taxon>
        <taxon>Hexapoda</taxon>
        <taxon>Insecta</taxon>
        <taxon>Pterygota</taxon>
        <taxon>Neoptera</taxon>
        <taxon>Endopterygota</taxon>
        <taxon>Diptera</taxon>
        <taxon>Brachycera</taxon>
        <taxon>Muscomorpha</taxon>
        <taxon>Ephydroidea</taxon>
        <taxon>Drosophilidae</taxon>
        <taxon>Drosophila</taxon>
        <taxon>Sophophora</taxon>
    </lineage>
</organism>
<feature type="DNA-binding region" description="Homeobox" evidence="8">
    <location>
        <begin position="109"/>
        <end position="171"/>
    </location>
</feature>
<evidence type="ECO:0000313" key="12">
    <source>
        <dbReference type="Proteomes" id="UP000007801"/>
    </source>
</evidence>
<dbReference type="SMR" id="A0A0P8XLX4"/>
<evidence type="ECO:0000256" key="8">
    <source>
        <dbReference type="PROSITE-ProRule" id="PRU00108"/>
    </source>
</evidence>
<comment type="similarity">
    <text evidence="7">Belongs to the TALE/TGIF homeobox family.</text>
</comment>
<dbReference type="FunFam" id="1.10.10.60:FF:000059">
    <property type="entry name" value="TGFB-induced factor homeobox 1"/>
    <property type="match status" value="1"/>
</dbReference>
<dbReference type="SUPFAM" id="SSF46689">
    <property type="entry name" value="Homeodomain-like"/>
    <property type="match status" value="1"/>
</dbReference>
<dbReference type="AlphaFoldDB" id="A0A0P8XLX4"/>
<keyword evidence="12" id="KW-1185">Reference proteome</keyword>
<dbReference type="EMBL" id="CH902619">
    <property type="protein sequence ID" value="KPU75713.1"/>
    <property type="molecule type" value="Genomic_DNA"/>
</dbReference>
<evidence type="ECO:0000256" key="1">
    <source>
        <dbReference type="ARBA" id="ARBA00004123"/>
    </source>
</evidence>
<dbReference type="InterPro" id="IPR009057">
    <property type="entry name" value="Homeodomain-like_sf"/>
</dbReference>
<dbReference type="InterPro" id="IPR008422">
    <property type="entry name" value="KN_HD"/>
</dbReference>
<gene>
    <name evidence="11" type="primary">Dana\GF12447</name>
    <name evidence="11" type="synonym">dana_GLEANR_12450</name>
    <name evidence="11" type="ORF">GF12447</name>
</gene>
<evidence type="ECO:0000259" key="10">
    <source>
        <dbReference type="PROSITE" id="PS50071"/>
    </source>
</evidence>
<keyword evidence="3 8" id="KW-0238">DNA-binding</keyword>
<dbReference type="GO" id="GO:0005634">
    <property type="term" value="C:nucleus"/>
    <property type="evidence" value="ECO:0007669"/>
    <property type="project" value="UniProtKB-SubCell"/>
</dbReference>
<evidence type="ECO:0000256" key="2">
    <source>
        <dbReference type="ARBA" id="ARBA00023015"/>
    </source>
</evidence>
<evidence type="ECO:0000313" key="11">
    <source>
        <dbReference type="EMBL" id="KPU75713.1"/>
    </source>
</evidence>
<dbReference type="Proteomes" id="UP000007801">
    <property type="component" value="Unassembled WGS sequence"/>
</dbReference>
<evidence type="ECO:0000256" key="5">
    <source>
        <dbReference type="ARBA" id="ARBA00023163"/>
    </source>
</evidence>
<keyword evidence="5" id="KW-0804">Transcription</keyword>
<comment type="subcellular location">
    <subcellularLocation>
        <location evidence="1 8">Nucleus</location>
    </subcellularLocation>
</comment>
<proteinExistence type="inferred from homology"/>
<protein>
    <submittedName>
        <fullName evidence="11">Uncharacterized protein, isoform F</fullName>
    </submittedName>
</protein>
<dbReference type="Pfam" id="PF05920">
    <property type="entry name" value="Homeobox_KN"/>
    <property type="match status" value="1"/>
</dbReference>
<feature type="domain" description="Homeobox" evidence="10">
    <location>
        <begin position="107"/>
        <end position="170"/>
    </location>
</feature>
<evidence type="ECO:0000256" key="9">
    <source>
        <dbReference type="SAM" id="MobiDB-lite"/>
    </source>
</evidence>
<name>A0A0P8XLX4_DROAN</name>
<dbReference type="PROSITE" id="PS50071">
    <property type="entry name" value="HOMEOBOX_2"/>
    <property type="match status" value="1"/>
</dbReference>
<evidence type="ECO:0000256" key="4">
    <source>
        <dbReference type="ARBA" id="ARBA00023155"/>
    </source>
</evidence>
<evidence type="ECO:0000256" key="3">
    <source>
        <dbReference type="ARBA" id="ARBA00023125"/>
    </source>
</evidence>